<dbReference type="EMBL" id="JANBVO010000002">
    <property type="protein sequence ID" value="KAJ9156282.1"/>
    <property type="molecule type" value="Genomic_DNA"/>
</dbReference>
<dbReference type="Gene3D" id="3.30.429.10">
    <property type="entry name" value="Macrophage Migration Inhibitory Factor"/>
    <property type="match status" value="1"/>
</dbReference>
<gene>
    <name evidence="2" type="ORF">NKR23_g1141</name>
</gene>
<evidence type="ECO:0000259" key="1">
    <source>
        <dbReference type="Pfam" id="PF14832"/>
    </source>
</evidence>
<dbReference type="Proteomes" id="UP001174694">
    <property type="component" value="Unassembled WGS sequence"/>
</dbReference>
<protein>
    <recommendedName>
        <fullName evidence="1">Tautomerase cis-CaaD-like domain-containing protein</fullName>
    </recommendedName>
</protein>
<sequence>MPLYEVSHTAPLSLGQKDALAEAITDLHANKFQVPRWYINVIFTDASNQTTYIGGRQRLTNRITARVRNGSTRSRETFNELCGDINSAWRRIVHPGLPTTELPPRELELAAIFITGELIAGMKVGYPVPTAGDEMSWAESHFDSFKERAMLGDEDFVEFVAELEKKPGFRHRAND</sequence>
<reference evidence="2" key="1">
    <citation type="submission" date="2022-07" db="EMBL/GenBank/DDBJ databases">
        <title>Fungi with potential for degradation of polypropylene.</title>
        <authorList>
            <person name="Gostincar C."/>
        </authorList>
    </citation>
    <scope>NUCLEOTIDE SEQUENCE</scope>
    <source>
        <strain evidence="2">EXF-13308</strain>
    </source>
</reference>
<keyword evidence="3" id="KW-1185">Reference proteome</keyword>
<organism evidence="2 3">
    <name type="scientific">Pleurostoma richardsiae</name>
    <dbReference type="NCBI Taxonomy" id="41990"/>
    <lineage>
        <taxon>Eukaryota</taxon>
        <taxon>Fungi</taxon>
        <taxon>Dikarya</taxon>
        <taxon>Ascomycota</taxon>
        <taxon>Pezizomycotina</taxon>
        <taxon>Sordariomycetes</taxon>
        <taxon>Sordariomycetidae</taxon>
        <taxon>Calosphaeriales</taxon>
        <taxon>Pleurostomataceae</taxon>
        <taxon>Pleurostoma</taxon>
    </lineage>
</organism>
<dbReference type="SUPFAM" id="SSF55331">
    <property type="entry name" value="Tautomerase/MIF"/>
    <property type="match status" value="1"/>
</dbReference>
<dbReference type="InterPro" id="IPR014347">
    <property type="entry name" value="Tautomerase/MIF_sf"/>
</dbReference>
<name>A0AA38SD66_9PEZI</name>
<evidence type="ECO:0000313" key="2">
    <source>
        <dbReference type="EMBL" id="KAJ9156282.1"/>
    </source>
</evidence>
<comment type="caution">
    <text evidence="2">The sequence shown here is derived from an EMBL/GenBank/DDBJ whole genome shotgun (WGS) entry which is preliminary data.</text>
</comment>
<evidence type="ECO:0000313" key="3">
    <source>
        <dbReference type="Proteomes" id="UP001174694"/>
    </source>
</evidence>
<proteinExistence type="predicted"/>
<accession>A0AA38SD66</accession>
<dbReference type="InterPro" id="IPR028116">
    <property type="entry name" value="Cis-CaaD-like"/>
</dbReference>
<feature type="domain" description="Tautomerase cis-CaaD-like" evidence="1">
    <location>
        <begin position="1"/>
        <end position="97"/>
    </location>
</feature>
<dbReference type="Pfam" id="PF14832">
    <property type="entry name" value="Tautomerase_3"/>
    <property type="match status" value="1"/>
</dbReference>
<dbReference type="AlphaFoldDB" id="A0AA38SD66"/>